<dbReference type="NCBIfam" id="TIGR00652">
    <property type="entry name" value="DapF"/>
    <property type="match status" value="1"/>
</dbReference>
<dbReference type="PROSITE" id="PS01326">
    <property type="entry name" value="DAP_EPIMERASE"/>
    <property type="match status" value="1"/>
</dbReference>
<gene>
    <name evidence="8 10" type="primary">dapF</name>
    <name evidence="10" type="ORF">IAA17_11190</name>
</gene>
<evidence type="ECO:0000256" key="2">
    <source>
        <dbReference type="ARBA" id="ARBA00010219"/>
    </source>
</evidence>
<comment type="caution">
    <text evidence="8">Lacks conserved residue(s) required for the propagation of feature annotation.</text>
</comment>
<dbReference type="PANTHER" id="PTHR31689:SF0">
    <property type="entry name" value="DIAMINOPIMELATE EPIMERASE"/>
    <property type="match status" value="1"/>
</dbReference>
<feature type="active site" description="Proton donor" evidence="8">
    <location>
        <position position="71"/>
    </location>
</feature>
<keyword evidence="8" id="KW-0963">Cytoplasm</keyword>
<dbReference type="InterPro" id="IPR001653">
    <property type="entry name" value="DAP_epimerase_DapF"/>
</dbReference>
<comment type="function">
    <text evidence="8">Catalyzes the stereoinversion of LL-2,6-diaminopimelate (L,L-DAP) to meso-diaminopimelate (meso-DAP), a precursor of L-lysine and an essential component of the bacterial peptidoglycan.</text>
</comment>
<dbReference type="AlphaFoldDB" id="A0A9D2GJJ1"/>
<dbReference type="PANTHER" id="PTHR31689">
    <property type="entry name" value="DIAMINOPIMELATE EPIMERASE, CHLOROPLASTIC"/>
    <property type="match status" value="1"/>
</dbReference>
<evidence type="ECO:0000256" key="4">
    <source>
        <dbReference type="ARBA" id="ARBA00022605"/>
    </source>
</evidence>
<feature type="site" description="Could be important to modulate the pK values of the two catalytic cysteine residues" evidence="8">
    <location>
        <position position="229"/>
    </location>
</feature>
<evidence type="ECO:0000256" key="7">
    <source>
        <dbReference type="ARBA" id="ARBA00051712"/>
    </source>
</evidence>
<comment type="pathway">
    <text evidence="1 8">Amino-acid biosynthesis; L-lysine biosynthesis via DAP pathway; DL-2,6-diaminopimelate from LL-2,6-diaminopimelate: step 1/1.</text>
</comment>
<protein>
    <recommendedName>
        <fullName evidence="3 8">Diaminopimelate epimerase</fullName>
        <shortName evidence="8">DAP epimerase</shortName>
        <ecNumber evidence="3 8">5.1.1.7</ecNumber>
    </recommendedName>
    <alternativeName>
        <fullName evidence="8">PLP-independent amino acid racemase</fullName>
    </alternativeName>
</protein>
<dbReference type="Pfam" id="PF01678">
    <property type="entry name" value="DAP_epimerase"/>
    <property type="match status" value="2"/>
</dbReference>
<dbReference type="GO" id="GO:0008837">
    <property type="term" value="F:diaminopimelate epimerase activity"/>
    <property type="evidence" value="ECO:0007669"/>
    <property type="project" value="UniProtKB-UniRule"/>
</dbReference>
<dbReference type="EMBL" id="DXBC01000177">
    <property type="protein sequence ID" value="HIZ80340.1"/>
    <property type="molecule type" value="Genomic_DNA"/>
</dbReference>
<feature type="site" description="Could be important to modulate the pK values of the two catalytic cysteine residues" evidence="8">
    <location>
        <position position="153"/>
    </location>
</feature>
<accession>A0A9D2GJJ1</accession>
<comment type="catalytic activity">
    <reaction evidence="7 8">
        <text>(2S,6S)-2,6-diaminopimelate = meso-2,6-diaminopimelate</text>
        <dbReference type="Rhea" id="RHEA:15393"/>
        <dbReference type="ChEBI" id="CHEBI:57609"/>
        <dbReference type="ChEBI" id="CHEBI:57791"/>
        <dbReference type="EC" id="5.1.1.7"/>
    </reaction>
</comment>
<organism evidence="10 11">
    <name type="scientific">Candidatus Lachnoclostridium stercorigallinarum</name>
    <dbReference type="NCBI Taxonomy" id="2838634"/>
    <lineage>
        <taxon>Bacteria</taxon>
        <taxon>Bacillati</taxon>
        <taxon>Bacillota</taxon>
        <taxon>Clostridia</taxon>
        <taxon>Lachnospirales</taxon>
        <taxon>Lachnospiraceae</taxon>
    </lineage>
</organism>
<reference evidence="10" key="1">
    <citation type="journal article" date="2021" name="PeerJ">
        <title>Extensive microbial diversity within the chicken gut microbiome revealed by metagenomics and culture.</title>
        <authorList>
            <person name="Gilroy R."/>
            <person name="Ravi A."/>
            <person name="Getino M."/>
            <person name="Pursley I."/>
            <person name="Horton D.L."/>
            <person name="Alikhan N.F."/>
            <person name="Baker D."/>
            <person name="Gharbi K."/>
            <person name="Hall N."/>
            <person name="Watson M."/>
            <person name="Adriaenssens E.M."/>
            <person name="Foster-Nyarko E."/>
            <person name="Jarju S."/>
            <person name="Secka A."/>
            <person name="Antonio M."/>
            <person name="Oren A."/>
            <person name="Chaudhuri R.R."/>
            <person name="La Ragione R."/>
            <person name="Hildebrand F."/>
            <person name="Pallen M.J."/>
        </authorList>
    </citation>
    <scope>NUCLEOTIDE SEQUENCE</scope>
    <source>
        <strain evidence="10">ChiBcec1-1093</strain>
    </source>
</reference>
<keyword evidence="4 8" id="KW-0028">Amino-acid biosynthesis</keyword>
<keyword evidence="5 8" id="KW-0457">Lysine biosynthesis</keyword>
<evidence type="ECO:0000313" key="11">
    <source>
        <dbReference type="Proteomes" id="UP000824101"/>
    </source>
</evidence>
<feature type="active site" description="Proton acceptor" evidence="8">
    <location>
        <position position="238"/>
    </location>
</feature>
<evidence type="ECO:0000256" key="1">
    <source>
        <dbReference type="ARBA" id="ARBA00005196"/>
    </source>
</evidence>
<evidence type="ECO:0000256" key="8">
    <source>
        <dbReference type="HAMAP-Rule" id="MF_00197"/>
    </source>
</evidence>
<dbReference type="GO" id="GO:0009089">
    <property type="term" value="P:lysine biosynthetic process via diaminopimelate"/>
    <property type="evidence" value="ECO:0007669"/>
    <property type="project" value="UniProtKB-UniRule"/>
</dbReference>
<reference evidence="10" key="2">
    <citation type="submission" date="2021-04" db="EMBL/GenBank/DDBJ databases">
        <authorList>
            <person name="Gilroy R."/>
        </authorList>
    </citation>
    <scope>NUCLEOTIDE SEQUENCE</scope>
    <source>
        <strain evidence="10">ChiBcec1-1093</strain>
    </source>
</reference>
<evidence type="ECO:0000313" key="10">
    <source>
        <dbReference type="EMBL" id="HIZ80340.1"/>
    </source>
</evidence>
<feature type="binding site" evidence="8">
    <location>
        <position position="211"/>
    </location>
    <ligand>
        <name>substrate</name>
    </ligand>
</feature>
<dbReference type="GO" id="GO:0005829">
    <property type="term" value="C:cytosol"/>
    <property type="evidence" value="ECO:0007669"/>
    <property type="project" value="TreeGrafter"/>
</dbReference>
<dbReference type="SUPFAM" id="SSF54506">
    <property type="entry name" value="Diaminopimelate epimerase-like"/>
    <property type="match status" value="1"/>
</dbReference>
<evidence type="ECO:0000256" key="5">
    <source>
        <dbReference type="ARBA" id="ARBA00023154"/>
    </source>
</evidence>
<sequence length="298" mass="32715">MKFTKMHGIGNDYVYVNCFEEQMTDPEGAARYVSDRHFGIGSDGLILIQPSQVADCRMDMYNLDGSRGKMCGNGVRCVGKYVYDHGLVPEDRRRISVETLSGIKYLDLQVEDGKVRSLTVDMGEPEVTSELPEILPVGDKAVPFRGISMGNPHAVVFLDPPVRELLADWTKKEMTAERRSGADTPSGLDCLDLAVFGPFFENHSRFPDRTNTEFVEVRGKNDLVMRVWERGSGETLACGTGACAVAAAAVLAGFAGKDEDIRVDLLGGGLIIRWDSRDGHIYMTGPAEEVFSGEIKIP</sequence>
<dbReference type="HAMAP" id="MF_00197">
    <property type="entry name" value="DAP_epimerase"/>
    <property type="match status" value="1"/>
</dbReference>
<dbReference type="InterPro" id="IPR018510">
    <property type="entry name" value="DAP_epimerase_AS"/>
</dbReference>
<comment type="caution">
    <text evidence="10">The sequence shown here is derived from an EMBL/GenBank/DDBJ whole genome shotgun (WGS) entry which is preliminary data.</text>
</comment>
<evidence type="ECO:0000256" key="3">
    <source>
        <dbReference type="ARBA" id="ARBA00013080"/>
    </source>
</evidence>
<dbReference type="Proteomes" id="UP000824101">
    <property type="component" value="Unassembled WGS sequence"/>
</dbReference>
<dbReference type="Gene3D" id="3.10.310.10">
    <property type="entry name" value="Diaminopimelate Epimerase, Chain A, domain 1"/>
    <property type="match status" value="2"/>
</dbReference>
<evidence type="ECO:0000256" key="9">
    <source>
        <dbReference type="PROSITE-ProRule" id="PRU10125"/>
    </source>
</evidence>
<feature type="binding site" evidence="8">
    <location>
        <position position="11"/>
    </location>
    <ligand>
        <name>substrate</name>
    </ligand>
</feature>
<comment type="subcellular location">
    <subcellularLocation>
        <location evidence="8">Cytoplasm</location>
    </subcellularLocation>
</comment>
<feature type="binding site" evidence="8">
    <location>
        <begin position="229"/>
        <end position="230"/>
    </location>
    <ligand>
        <name>substrate</name>
    </ligand>
</feature>
<feature type="binding site" evidence="8">
    <location>
        <begin position="72"/>
        <end position="73"/>
    </location>
    <ligand>
        <name>substrate</name>
    </ligand>
</feature>
<name>A0A9D2GJJ1_9FIRM</name>
<evidence type="ECO:0000256" key="6">
    <source>
        <dbReference type="ARBA" id="ARBA00023235"/>
    </source>
</evidence>
<feature type="binding site" evidence="8">
    <location>
        <begin position="239"/>
        <end position="240"/>
    </location>
    <ligand>
        <name>substrate</name>
    </ligand>
</feature>
<comment type="subunit">
    <text evidence="8">Homodimer.</text>
</comment>
<keyword evidence="6 8" id="KW-0413">Isomerase</keyword>
<feature type="binding site" evidence="8">
    <location>
        <position position="151"/>
    </location>
    <ligand>
        <name>substrate</name>
    </ligand>
</feature>
<feature type="binding site" evidence="8">
    <location>
        <position position="62"/>
    </location>
    <ligand>
        <name>substrate</name>
    </ligand>
</feature>
<feature type="active site" evidence="9">
    <location>
        <position position="71"/>
    </location>
</feature>
<proteinExistence type="inferred from homology"/>
<comment type="similarity">
    <text evidence="2 8">Belongs to the diaminopimelate epimerase family.</text>
</comment>
<dbReference type="EC" id="5.1.1.7" evidence="3 8"/>